<evidence type="ECO:0000313" key="3">
    <source>
        <dbReference type="Proteomes" id="UP000315711"/>
    </source>
</evidence>
<protein>
    <submittedName>
        <fullName evidence="2">Uncharacterized protein</fullName>
    </submittedName>
</protein>
<dbReference type="OrthoDB" id="2940341at2"/>
<comment type="caution">
    <text evidence="2">The sequence shown here is derived from an EMBL/GenBank/DDBJ whole genome shotgun (WGS) entry which is preliminary data.</text>
</comment>
<keyword evidence="1" id="KW-0472">Membrane</keyword>
<name>A0A562QMD3_9BACI</name>
<sequence>MFRGNKPVLILPAILMIVMFIGGYQFLQGSEAATNEELQEVIDIQLEANRANDDLRIRANWDWTIMPAEGLYGEDYIGIALIDQDTGEARTDLEFVDSRIEVLFGDQVIEEAEGTVVDNGIIFAFSNKMDENVTYGNLGRVEVTVGGEELQADDVQLHFLHTWTEHSPLDKEDATFAQPTFGNAANVPYWITTRP</sequence>
<dbReference type="Proteomes" id="UP000315711">
    <property type="component" value="Unassembled WGS sequence"/>
</dbReference>
<reference evidence="2 3" key="1">
    <citation type="journal article" date="2015" name="Stand. Genomic Sci.">
        <title>Genomic Encyclopedia of Bacterial and Archaeal Type Strains, Phase III: the genomes of soil and plant-associated and newly described type strains.</title>
        <authorList>
            <person name="Whitman W.B."/>
            <person name="Woyke T."/>
            <person name="Klenk H.P."/>
            <person name="Zhou Y."/>
            <person name="Lilburn T.G."/>
            <person name="Beck B.J."/>
            <person name="De Vos P."/>
            <person name="Vandamme P."/>
            <person name="Eisen J.A."/>
            <person name="Garrity G."/>
            <person name="Hugenholtz P."/>
            <person name="Kyrpides N.C."/>
        </authorList>
    </citation>
    <scope>NUCLEOTIDE SEQUENCE [LARGE SCALE GENOMIC DNA]</scope>
    <source>
        <strain evidence="2 3">CGMCC 1.10116</strain>
    </source>
</reference>
<keyword evidence="1" id="KW-0812">Transmembrane</keyword>
<evidence type="ECO:0000313" key="2">
    <source>
        <dbReference type="EMBL" id="TWI57833.1"/>
    </source>
</evidence>
<accession>A0A562QMD3</accession>
<evidence type="ECO:0000256" key="1">
    <source>
        <dbReference type="SAM" id="Phobius"/>
    </source>
</evidence>
<dbReference type="EMBL" id="VLKZ01000003">
    <property type="protein sequence ID" value="TWI57833.1"/>
    <property type="molecule type" value="Genomic_DNA"/>
</dbReference>
<gene>
    <name evidence="2" type="ORF">IQ10_01162</name>
</gene>
<dbReference type="RefSeq" id="WP_144449530.1">
    <property type="nucleotide sequence ID" value="NZ_VLKZ01000003.1"/>
</dbReference>
<feature type="transmembrane region" description="Helical" evidence="1">
    <location>
        <begin position="7"/>
        <end position="27"/>
    </location>
</feature>
<proteinExistence type="predicted"/>
<organism evidence="2 3">
    <name type="scientific">Halalkalibacter nanhaiisediminis</name>
    <dbReference type="NCBI Taxonomy" id="688079"/>
    <lineage>
        <taxon>Bacteria</taxon>
        <taxon>Bacillati</taxon>
        <taxon>Bacillota</taxon>
        <taxon>Bacilli</taxon>
        <taxon>Bacillales</taxon>
        <taxon>Bacillaceae</taxon>
        <taxon>Halalkalibacter</taxon>
    </lineage>
</organism>
<keyword evidence="1" id="KW-1133">Transmembrane helix</keyword>
<keyword evidence="3" id="KW-1185">Reference proteome</keyword>
<dbReference type="AlphaFoldDB" id="A0A562QMD3"/>